<dbReference type="EMBL" id="JARVKF010000400">
    <property type="protein sequence ID" value="KAK9417184.1"/>
    <property type="molecule type" value="Genomic_DNA"/>
</dbReference>
<organism evidence="2 3">
    <name type="scientific">Seiridium unicorne</name>
    <dbReference type="NCBI Taxonomy" id="138068"/>
    <lineage>
        <taxon>Eukaryota</taxon>
        <taxon>Fungi</taxon>
        <taxon>Dikarya</taxon>
        <taxon>Ascomycota</taxon>
        <taxon>Pezizomycotina</taxon>
        <taxon>Sordariomycetes</taxon>
        <taxon>Xylariomycetidae</taxon>
        <taxon>Amphisphaeriales</taxon>
        <taxon>Sporocadaceae</taxon>
        <taxon>Seiridium</taxon>
    </lineage>
</organism>
<dbReference type="Proteomes" id="UP001408356">
    <property type="component" value="Unassembled WGS sequence"/>
</dbReference>
<feature type="compositionally biased region" description="Polar residues" evidence="1">
    <location>
        <begin position="34"/>
        <end position="44"/>
    </location>
</feature>
<protein>
    <recommendedName>
        <fullName evidence="4">Mucin</fullName>
    </recommendedName>
</protein>
<keyword evidence="3" id="KW-1185">Reference proteome</keyword>
<comment type="caution">
    <text evidence="2">The sequence shown here is derived from an EMBL/GenBank/DDBJ whole genome shotgun (WGS) entry which is preliminary data.</text>
</comment>
<sequence>MVPARSFVASEGPVKTRPSPLDLSTTAEYHHSLRGQSHIQNRQPQGGPYLEEQQFHDQVLPPKPTTRRWLPTRPKTSDSSTRSATRSSRKSASRRDTIINPPLPLSRQEVEEFETLPIAVRRKYFSTLERLRFAQTSGALDSSSRSSDYNHSSRSFTFANDRPLQRHHTAHLDSLSPSGLTDRAYSASVCRTRPGSTGGPVTNSSQRQLTREEQVAVAKSLRESVILDAADEAIYKIGRRSSRHFSQNGHSSTRSSIRPSMETQQTRATHVKAHDHGLGDFYDSFRWLEGNDDLDLSLQLNDYPGNVKGELPPPAKEHRPAFRRHLSINKIPFGRASTSMSRPGTHGDASIPPSPTATSTMHPSHARRQSRTLSLISTRHAPQPSTSSIDTAAAHYQDPEARAKLRVYLASPQKFDEAVEFGFPSSDAISAQPAQETQAWRGHSRKLLSEDSSKLKTFFSDDHSSVYSDDASLPDPESPRTPHSPDKAALHHENVAGGKNAQMRTLPDSYAQLPAASREMTLRMTLTRPDLRACEDQIYGWQKGQGQQGNNKSVQPAPFPEDAPPKMSHVGDHSKPKESLEAFFASLDEEEEAEAVADSGVVKRFWNKVRRS</sequence>
<evidence type="ECO:0000313" key="3">
    <source>
        <dbReference type="Proteomes" id="UP001408356"/>
    </source>
</evidence>
<feature type="compositionally biased region" description="Low complexity" evidence="1">
    <location>
        <begin position="543"/>
        <end position="552"/>
    </location>
</feature>
<gene>
    <name evidence="2" type="ORF">SUNI508_08988</name>
</gene>
<evidence type="ECO:0000256" key="1">
    <source>
        <dbReference type="SAM" id="MobiDB-lite"/>
    </source>
</evidence>
<feature type="compositionally biased region" description="Basic and acidic residues" evidence="1">
    <location>
        <begin position="477"/>
        <end position="488"/>
    </location>
</feature>
<proteinExistence type="predicted"/>
<feature type="region of interest" description="Disordered" evidence="1">
    <location>
        <begin position="463"/>
        <end position="488"/>
    </location>
</feature>
<accession>A0ABR2URB7</accession>
<reference evidence="2 3" key="1">
    <citation type="journal article" date="2024" name="J. Plant Pathol.">
        <title>Sequence and assembly of the genome of Seiridium unicorne, isolate CBS 538.82, causal agent of cypress canker disease.</title>
        <authorList>
            <person name="Scali E."/>
            <person name="Rocca G.D."/>
            <person name="Danti R."/>
            <person name="Garbelotto M."/>
            <person name="Barberini S."/>
            <person name="Baroncelli R."/>
            <person name="Emiliani G."/>
        </authorList>
    </citation>
    <scope>NUCLEOTIDE SEQUENCE [LARGE SCALE GENOMIC DNA]</scope>
    <source>
        <strain evidence="2 3">BM-138-508</strain>
    </source>
</reference>
<evidence type="ECO:0008006" key="4">
    <source>
        <dbReference type="Google" id="ProtNLM"/>
    </source>
</evidence>
<feature type="region of interest" description="Disordered" evidence="1">
    <location>
        <begin position="1"/>
        <end position="103"/>
    </location>
</feature>
<evidence type="ECO:0000313" key="2">
    <source>
        <dbReference type="EMBL" id="KAK9417184.1"/>
    </source>
</evidence>
<feature type="region of interest" description="Disordered" evidence="1">
    <location>
        <begin position="543"/>
        <end position="575"/>
    </location>
</feature>
<feature type="compositionally biased region" description="Polar residues" evidence="1">
    <location>
        <begin position="199"/>
        <end position="208"/>
    </location>
</feature>
<name>A0ABR2URB7_9PEZI</name>
<feature type="region of interest" description="Disordered" evidence="1">
    <location>
        <begin position="329"/>
        <end position="370"/>
    </location>
</feature>
<feature type="compositionally biased region" description="Low complexity" evidence="1">
    <location>
        <begin position="77"/>
        <end position="86"/>
    </location>
</feature>
<feature type="region of interest" description="Disordered" evidence="1">
    <location>
        <begin position="190"/>
        <end position="210"/>
    </location>
</feature>